<evidence type="ECO:0000256" key="1">
    <source>
        <dbReference type="ARBA" id="ARBA00005005"/>
    </source>
</evidence>
<dbReference type="KEGG" id="dax:FDQ92_13120"/>
<evidence type="ECO:0000256" key="4">
    <source>
        <dbReference type="ARBA" id="ARBA00022963"/>
    </source>
</evidence>
<dbReference type="Gene3D" id="3.40.50.720">
    <property type="entry name" value="NAD(P)-binding Rossmann-like Domain"/>
    <property type="match status" value="1"/>
</dbReference>
<dbReference type="GO" id="GO:0016509">
    <property type="term" value="F:long-chain (3S)-3-hydroxyacyl-CoA dehydrogenase (NAD+) activity"/>
    <property type="evidence" value="ECO:0007669"/>
    <property type="project" value="TreeGrafter"/>
</dbReference>
<dbReference type="UniPathway" id="UPA00659"/>
<keyword evidence="6" id="KW-0520">NAD</keyword>
<dbReference type="RefSeq" id="WP_137425311.1">
    <property type="nucleotide sequence ID" value="NZ_CP040098.1"/>
</dbReference>
<evidence type="ECO:0000259" key="11">
    <source>
        <dbReference type="Pfam" id="PF00725"/>
    </source>
</evidence>
<proteinExistence type="inferred from homology"/>
<evidence type="ECO:0000313" key="13">
    <source>
        <dbReference type="EMBL" id="QCQ23028.1"/>
    </source>
</evidence>
<dbReference type="FunFam" id="3.40.50.720:FF:000009">
    <property type="entry name" value="Fatty oxidation complex, alpha subunit"/>
    <property type="match status" value="1"/>
</dbReference>
<dbReference type="PANTHER" id="PTHR43612">
    <property type="entry name" value="TRIFUNCTIONAL ENZYME SUBUNIT ALPHA"/>
    <property type="match status" value="1"/>
</dbReference>
<evidence type="ECO:0000256" key="5">
    <source>
        <dbReference type="ARBA" id="ARBA00023002"/>
    </source>
</evidence>
<keyword evidence="3" id="KW-0276">Fatty acid metabolism</keyword>
<dbReference type="InterPro" id="IPR001753">
    <property type="entry name" value="Enoyl-CoA_hydra/iso"/>
</dbReference>
<dbReference type="EMBL" id="CP040098">
    <property type="protein sequence ID" value="QCQ23028.1"/>
    <property type="molecule type" value="Genomic_DNA"/>
</dbReference>
<dbReference type="GO" id="GO:0070403">
    <property type="term" value="F:NAD+ binding"/>
    <property type="evidence" value="ECO:0007669"/>
    <property type="project" value="InterPro"/>
</dbReference>
<dbReference type="InterPro" id="IPR029045">
    <property type="entry name" value="ClpP/crotonase-like_dom_sf"/>
</dbReference>
<reference evidence="13 14" key="1">
    <citation type="submission" date="2019-05" db="EMBL/GenBank/DDBJ databases">
        <title>The Complete Genome Sequence of the n-alkane-degrading Desulfoglaeba alkanexedens ALDC reveals multiple alkylsuccinate synthase gene clusters.</title>
        <authorList>
            <person name="Callaghan A.V."/>
            <person name="Davidova I.A."/>
            <person name="Duncan K.E."/>
            <person name="Morris B."/>
            <person name="McInerney M.J."/>
        </authorList>
    </citation>
    <scope>NUCLEOTIDE SEQUENCE [LARGE SCALE GENOMIC DNA]</scope>
    <source>
        <strain evidence="13 14">ALDC</strain>
    </source>
</reference>
<dbReference type="Pfam" id="PF00725">
    <property type="entry name" value="3HCDH"/>
    <property type="match status" value="1"/>
</dbReference>
<name>A0A4P8L4Z2_9BACT</name>
<comment type="pathway">
    <text evidence="1">Lipid metabolism; fatty acid beta-oxidation.</text>
</comment>
<dbReference type="InterPro" id="IPR008927">
    <property type="entry name" value="6-PGluconate_DH-like_C_sf"/>
</dbReference>
<keyword evidence="7" id="KW-0443">Lipid metabolism</keyword>
<evidence type="ECO:0000256" key="10">
    <source>
        <dbReference type="ARBA" id="ARBA00049556"/>
    </source>
</evidence>
<dbReference type="GO" id="GO:0004300">
    <property type="term" value="F:enoyl-CoA hydratase activity"/>
    <property type="evidence" value="ECO:0007669"/>
    <property type="project" value="TreeGrafter"/>
</dbReference>
<evidence type="ECO:0000256" key="6">
    <source>
        <dbReference type="ARBA" id="ARBA00023027"/>
    </source>
</evidence>
<evidence type="ECO:0000256" key="7">
    <source>
        <dbReference type="ARBA" id="ARBA00023098"/>
    </source>
</evidence>
<evidence type="ECO:0000313" key="14">
    <source>
        <dbReference type="Proteomes" id="UP000298602"/>
    </source>
</evidence>
<comment type="similarity">
    <text evidence="2">In the central section; belongs to the 3-hydroxyacyl-CoA dehydrogenase family.</text>
</comment>
<accession>A0A4P8L4Z2</accession>
<evidence type="ECO:0000256" key="9">
    <source>
        <dbReference type="ARBA" id="ARBA00023268"/>
    </source>
</evidence>
<dbReference type="CDD" id="cd06558">
    <property type="entry name" value="crotonase-like"/>
    <property type="match status" value="1"/>
</dbReference>
<comment type="catalytic activity">
    <reaction evidence="10">
        <text>a (3S)-3-hydroxyacyl-CoA + NAD(+) = a 3-oxoacyl-CoA + NADH + H(+)</text>
        <dbReference type="Rhea" id="RHEA:22432"/>
        <dbReference type="ChEBI" id="CHEBI:15378"/>
        <dbReference type="ChEBI" id="CHEBI:57318"/>
        <dbReference type="ChEBI" id="CHEBI:57540"/>
        <dbReference type="ChEBI" id="CHEBI:57945"/>
        <dbReference type="ChEBI" id="CHEBI:90726"/>
        <dbReference type="EC" id="1.1.1.35"/>
    </reaction>
</comment>
<dbReference type="Gene3D" id="1.10.1040.50">
    <property type="match status" value="1"/>
</dbReference>
<keyword evidence="8" id="KW-0456">Lyase</keyword>
<dbReference type="Proteomes" id="UP000298602">
    <property type="component" value="Chromosome"/>
</dbReference>
<dbReference type="OrthoDB" id="9771883at2"/>
<keyword evidence="14" id="KW-1185">Reference proteome</keyword>
<dbReference type="SUPFAM" id="SSF52096">
    <property type="entry name" value="ClpP/crotonase"/>
    <property type="match status" value="1"/>
</dbReference>
<evidence type="ECO:0000256" key="3">
    <source>
        <dbReference type="ARBA" id="ARBA00022832"/>
    </source>
</evidence>
<feature type="domain" description="3-hydroxyacyl-CoA dehydrogenase C-terminal" evidence="11">
    <location>
        <begin position="488"/>
        <end position="571"/>
    </location>
</feature>
<dbReference type="InterPro" id="IPR036291">
    <property type="entry name" value="NAD(P)-bd_dom_sf"/>
</dbReference>
<evidence type="ECO:0000259" key="12">
    <source>
        <dbReference type="Pfam" id="PF02737"/>
    </source>
</evidence>
<dbReference type="AlphaFoldDB" id="A0A4P8L4Z2"/>
<dbReference type="SUPFAM" id="SSF51735">
    <property type="entry name" value="NAD(P)-binding Rossmann-fold domains"/>
    <property type="match status" value="1"/>
</dbReference>
<keyword evidence="5" id="KW-0560">Oxidoreductase</keyword>
<keyword evidence="9" id="KW-0511">Multifunctional enzyme</keyword>
<dbReference type="Pfam" id="PF00378">
    <property type="entry name" value="ECH_1"/>
    <property type="match status" value="1"/>
</dbReference>
<feature type="domain" description="3-hydroxyacyl-CoA dehydrogenase NAD binding" evidence="12">
    <location>
        <begin position="309"/>
        <end position="485"/>
    </location>
</feature>
<dbReference type="InterPro" id="IPR006108">
    <property type="entry name" value="3HC_DH_C"/>
</dbReference>
<evidence type="ECO:0000256" key="8">
    <source>
        <dbReference type="ARBA" id="ARBA00023239"/>
    </source>
</evidence>
<dbReference type="SUPFAM" id="SSF48179">
    <property type="entry name" value="6-phosphogluconate dehydrogenase C-terminal domain-like"/>
    <property type="match status" value="2"/>
</dbReference>
<gene>
    <name evidence="13" type="ORF">FDQ92_13120</name>
</gene>
<dbReference type="InterPro" id="IPR050136">
    <property type="entry name" value="FA_oxidation_alpha_subunit"/>
</dbReference>
<evidence type="ECO:0000256" key="2">
    <source>
        <dbReference type="ARBA" id="ARBA00007005"/>
    </source>
</evidence>
<protein>
    <submittedName>
        <fullName evidence="13">Uncharacterized protein</fullName>
    </submittedName>
</protein>
<organism evidence="13 14">
    <name type="scientific">Desulfoglaeba alkanexedens ALDC</name>
    <dbReference type="NCBI Taxonomy" id="980445"/>
    <lineage>
        <taxon>Bacteria</taxon>
        <taxon>Pseudomonadati</taxon>
        <taxon>Thermodesulfobacteriota</taxon>
        <taxon>Syntrophobacteria</taxon>
        <taxon>Syntrophobacterales</taxon>
        <taxon>Syntrophobacteraceae</taxon>
        <taxon>Desulfoglaeba</taxon>
    </lineage>
</organism>
<keyword evidence="4" id="KW-0442">Lipid degradation</keyword>
<dbReference type="Gene3D" id="3.90.226.10">
    <property type="entry name" value="2-enoyl-CoA Hydratase, Chain A, domain 1"/>
    <property type="match status" value="1"/>
</dbReference>
<dbReference type="GO" id="GO:0006635">
    <property type="term" value="P:fatty acid beta-oxidation"/>
    <property type="evidence" value="ECO:0007669"/>
    <property type="project" value="UniProtKB-UniPathway"/>
</dbReference>
<dbReference type="Pfam" id="PF02737">
    <property type="entry name" value="3HCDH_N"/>
    <property type="match status" value="1"/>
</dbReference>
<dbReference type="InterPro" id="IPR006176">
    <property type="entry name" value="3-OHacyl-CoA_DH_NAD-bd"/>
</dbReference>
<reference evidence="13 14" key="2">
    <citation type="submission" date="2019-05" db="EMBL/GenBank/DDBJ databases">
        <authorList>
            <person name="Suflita J.M."/>
            <person name="Marks C.R."/>
        </authorList>
    </citation>
    <scope>NUCLEOTIDE SEQUENCE [LARGE SCALE GENOMIC DNA]</scope>
    <source>
        <strain evidence="13 14">ALDC</strain>
    </source>
</reference>
<dbReference type="PANTHER" id="PTHR43612:SF3">
    <property type="entry name" value="TRIFUNCTIONAL ENZYME SUBUNIT ALPHA, MITOCHONDRIAL"/>
    <property type="match status" value="1"/>
</dbReference>
<sequence length="697" mass="75978">MPEVTYRLDSEMRLATFLIDTAAPVNAIGEQFIKDLAECTRRANEDGVNGVILASAKQKSFLDGANLKEIRTAASAFALKHMVRSLQDVFSELAKSPFPVVAVLTGQTALGGGFEMILWTCDHVFATEGCRMGLPETNIGLFPAGGGPESLRRLVGLEKMLDLVMKGQVLPAEAYVPTGVVSIVGKKEIFLEAGKWLKNHPGVINRNYDPTWQEPGIQGIEERKQLVQQARALYCVCPERPYLRAVLDAVEEGLTLPFEEAAGAEIKYFAPLIENENVRNKIDFFFLTTSIAPKLAVANVKKAVAVPRLAILGAGLMGRGIAQVCADRGIRVLLLDVDLKTAKKAVENIDSSLDSLVRKGRWSAERKASVMANINVGDDYTALKDVPLVIEAVFEDLELKRKVLKQVQDVNPDIIFASNTSTIPMDEIAAESARPEQVVGMHYFSPVPLMPLLEVIQGPRTSESALATAVVTGRQQGKTCIVVGDGPGFYTSRTFGVYVTMGFFLAELGINPWEVDRLALEAGFPQGPLNVYGTAGGNVIYHAALFLKSRRPEFTEIPKTMINMYEAGYVGAGKPCFYKNGSQPDESVLQFIVRNESLPVPDAATAKEMLLLAMVNQAFHCLDEGVLRNYYSMDLGAVLGIGFPDCWHGPGRYVSLKGVSATRKRLQQLHDQYGLAFLTPAAEFSRLAACGVDRGLI</sequence>